<dbReference type="AlphaFoldDB" id="A0A1H9Z3M6"/>
<evidence type="ECO:0000313" key="3">
    <source>
        <dbReference type="EMBL" id="SES75970.1"/>
    </source>
</evidence>
<dbReference type="Pfam" id="PF02120">
    <property type="entry name" value="Flg_hook"/>
    <property type="match status" value="1"/>
</dbReference>
<name>A0A1H9Z3M6_9RHOB</name>
<accession>A0A1H9Z3M6</accession>
<dbReference type="EMBL" id="FOHO01000001">
    <property type="protein sequence ID" value="SES75970.1"/>
    <property type="molecule type" value="Genomic_DNA"/>
</dbReference>
<feature type="region of interest" description="Disordered" evidence="1">
    <location>
        <begin position="118"/>
        <end position="140"/>
    </location>
</feature>
<gene>
    <name evidence="3" type="ORF">SAMN04489858_101397</name>
</gene>
<dbReference type="Gene3D" id="3.30.750.140">
    <property type="match status" value="1"/>
</dbReference>
<dbReference type="STRING" id="364199.SAMN04489858_101397"/>
<dbReference type="OrthoDB" id="7203912at2"/>
<feature type="domain" description="Flagellar hook-length control protein-like C-terminal" evidence="2">
    <location>
        <begin position="237"/>
        <end position="306"/>
    </location>
</feature>
<feature type="region of interest" description="Disordered" evidence="1">
    <location>
        <begin position="1"/>
        <end position="22"/>
    </location>
</feature>
<protein>
    <submittedName>
        <fullName evidence="3">Hook-length control protein FliK</fullName>
    </submittedName>
</protein>
<evidence type="ECO:0000256" key="1">
    <source>
        <dbReference type="SAM" id="MobiDB-lite"/>
    </source>
</evidence>
<dbReference type="InterPro" id="IPR038610">
    <property type="entry name" value="FliK-like_C_sf"/>
</dbReference>
<sequence length="354" mass="37942">MEIPFLKIDSADTSRKPRDEPVVDETAGACFEIDVPDQTTLTEPAPEIPVDDVLTGPAQADENGLDTDPVAQLMAAWTGTTAELPKSRATMIDGDRPALTVTHDAKGAKQLADQTAIVGDSLPDPMPETDPPAQPTEADLADDPARMSWAAPKEPGANDTTAPKPALADQRVTLTQAALPDLPAEEASALPQTPQASEARSEPQQTQHSVQALRAVPPTPISRQLADAAIRTRDELVEITLSPEELGRVRMVLGGHDRTPHLTIWADRAETLDQMRRHAEDLAEELRGSGMEGAQLDFRDGDAGQNWQDPEWAAPLDASAQALTEHIAPAPSRDTVSLVALSSGWGTRHIDIRI</sequence>
<organism evidence="3 4">
    <name type="scientific">Paracoccus homiensis</name>
    <dbReference type="NCBI Taxonomy" id="364199"/>
    <lineage>
        <taxon>Bacteria</taxon>
        <taxon>Pseudomonadati</taxon>
        <taxon>Pseudomonadota</taxon>
        <taxon>Alphaproteobacteria</taxon>
        <taxon>Rhodobacterales</taxon>
        <taxon>Paracoccaceae</taxon>
        <taxon>Paracoccus</taxon>
    </lineage>
</organism>
<evidence type="ECO:0000313" key="4">
    <source>
        <dbReference type="Proteomes" id="UP000199180"/>
    </source>
</evidence>
<keyword evidence="4" id="KW-1185">Reference proteome</keyword>
<evidence type="ECO:0000259" key="2">
    <source>
        <dbReference type="Pfam" id="PF02120"/>
    </source>
</evidence>
<feature type="compositionally biased region" description="Polar residues" evidence="1">
    <location>
        <begin position="190"/>
        <end position="210"/>
    </location>
</feature>
<dbReference type="Proteomes" id="UP000199180">
    <property type="component" value="Unassembled WGS sequence"/>
</dbReference>
<feature type="compositionally biased region" description="Pro residues" evidence="1">
    <location>
        <begin position="124"/>
        <end position="134"/>
    </location>
</feature>
<dbReference type="CDD" id="cd17470">
    <property type="entry name" value="T3SS_Flik_C"/>
    <property type="match status" value="1"/>
</dbReference>
<feature type="region of interest" description="Disordered" evidence="1">
    <location>
        <begin position="187"/>
        <end position="211"/>
    </location>
</feature>
<proteinExistence type="predicted"/>
<dbReference type="InterPro" id="IPR021136">
    <property type="entry name" value="Flagellar_hook_control-like_C"/>
</dbReference>
<feature type="compositionally biased region" description="Basic and acidic residues" evidence="1">
    <location>
        <begin position="9"/>
        <end position="21"/>
    </location>
</feature>
<reference evidence="3 4" key="1">
    <citation type="submission" date="2016-10" db="EMBL/GenBank/DDBJ databases">
        <authorList>
            <person name="de Groot N.N."/>
        </authorList>
    </citation>
    <scope>NUCLEOTIDE SEQUENCE [LARGE SCALE GENOMIC DNA]</scope>
    <source>
        <strain evidence="3 4">DSM 17862</strain>
    </source>
</reference>